<sequence length="104" mass="11983">MVKFYKPISQLPTISPITHKIDPTQKTKNKKKKRIVDRNQDNNLVHIHLISGGHDWLIQRKRIPRVHHHHNSMVIWDVDHHLGITVQDLIIKRASGISSVGIAS</sequence>
<organism evidence="1 2">
    <name type="scientific">Parasponia andersonii</name>
    <name type="common">Sponia andersonii</name>
    <dbReference type="NCBI Taxonomy" id="3476"/>
    <lineage>
        <taxon>Eukaryota</taxon>
        <taxon>Viridiplantae</taxon>
        <taxon>Streptophyta</taxon>
        <taxon>Embryophyta</taxon>
        <taxon>Tracheophyta</taxon>
        <taxon>Spermatophyta</taxon>
        <taxon>Magnoliopsida</taxon>
        <taxon>eudicotyledons</taxon>
        <taxon>Gunneridae</taxon>
        <taxon>Pentapetalae</taxon>
        <taxon>rosids</taxon>
        <taxon>fabids</taxon>
        <taxon>Rosales</taxon>
        <taxon>Cannabaceae</taxon>
        <taxon>Parasponia</taxon>
    </lineage>
</organism>
<name>A0A2P5DDY0_PARAD</name>
<dbReference type="AlphaFoldDB" id="A0A2P5DDY0"/>
<evidence type="ECO:0000313" key="1">
    <source>
        <dbReference type="EMBL" id="PON71491.1"/>
    </source>
</evidence>
<gene>
    <name evidence="1" type="ORF">PanWU01x14_072880</name>
</gene>
<dbReference type="Proteomes" id="UP000237105">
    <property type="component" value="Unassembled WGS sequence"/>
</dbReference>
<comment type="caution">
    <text evidence="1">The sequence shown here is derived from an EMBL/GenBank/DDBJ whole genome shotgun (WGS) entry which is preliminary data.</text>
</comment>
<dbReference type="OrthoDB" id="10367075at2759"/>
<dbReference type="EMBL" id="JXTB01000044">
    <property type="protein sequence ID" value="PON71491.1"/>
    <property type="molecule type" value="Genomic_DNA"/>
</dbReference>
<keyword evidence="2" id="KW-1185">Reference proteome</keyword>
<evidence type="ECO:0000313" key="2">
    <source>
        <dbReference type="Proteomes" id="UP000237105"/>
    </source>
</evidence>
<proteinExistence type="predicted"/>
<accession>A0A2P5DDY0</accession>
<reference evidence="2" key="1">
    <citation type="submission" date="2016-06" db="EMBL/GenBank/DDBJ databases">
        <title>Parallel loss of symbiosis genes in relatives of nitrogen-fixing non-legume Parasponia.</title>
        <authorList>
            <person name="Van Velzen R."/>
            <person name="Holmer R."/>
            <person name="Bu F."/>
            <person name="Rutten L."/>
            <person name="Van Zeijl A."/>
            <person name="Liu W."/>
            <person name="Santuari L."/>
            <person name="Cao Q."/>
            <person name="Sharma T."/>
            <person name="Shen D."/>
            <person name="Roswanjaya Y."/>
            <person name="Wardhani T."/>
            <person name="Kalhor M.S."/>
            <person name="Jansen J."/>
            <person name="Van den Hoogen J."/>
            <person name="Gungor B."/>
            <person name="Hartog M."/>
            <person name="Hontelez J."/>
            <person name="Verver J."/>
            <person name="Yang W.-C."/>
            <person name="Schijlen E."/>
            <person name="Repin R."/>
            <person name="Schilthuizen M."/>
            <person name="Schranz E."/>
            <person name="Heidstra R."/>
            <person name="Miyata K."/>
            <person name="Fedorova E."/>
            <person name="Kohlen W."/>
            <person name="Bisseling T."/>
            <person name="Smit S."/>
            <person name="Geurts R."/>
        </authorList>
    </citation>
    <scope>NUCLEOTIDE SEQUENCE [LARGE SCALE GENOMIC DNA]</scope>
    <source>
        <strain evidence="2">cv. WU1-14</strain>
    </source>
</reference>
<protein>
    <submittedName>
        <fullName evidence="1">Uncharacterized protein</fullName>
    </submittedName>
</protein>